<evidence type="ECO:0000313" key="4">
    <source>
        <dbReference type="Proteomes" id="UP001432222"/>
    </source>
</evidence>
<keyword evidence="4" id="KW-1185">Reference proteome</keyword>
<protein>
    <submittedName>
        <fullName evidence="3">Uncharacterized protein</fullName>
    </submittedName>
</protein>
<dbReference type="RefSeq" id="WP_328957529.1">
    <property type="nucleotide sequence ID" value="NZ_CP108110.1"/>
</dbReference>
<gene>
    <name evidence="3" type="ORF">OHA16_30665</name>
</gene>
<accession>A0ABZ1UAF6</accession>
<evidence type="ECO:0000313" key="3">
    <source>
        <dbReference type="EMBL" id="WUQ86942.1"/>
    </source>
</evidence>
<sequence length="73" mass="7331">MRPKRRFRPASATLAGSLAGLLAATAVLGGATAATAATPPPATPPTGAPLRERTGPGGWWTARPTSSGPWRSP</sequence>
<feature type="compositionally biased region" description="Pro residues" evidence="1">
    <location>
        <begin position="38"/>
        <end position="47"/>
    </location>
</feature>
<name>A0ABZ1UAF6_9ACTN</name>
<keyword evidence="2" id="KW-0732">Signal</keyword>
<feature type="compositionally biased region" description="Polar residues" evidence="1">
    <location>
        <begin position="63"/>
        <end position="73"/>
    </location>
</feature>
<organism evidence="3 4">
    <name type="scientific">Kitasatospora purpeofusca</name>
    <dbReference type="NCBI Taxonomy" id="67352"/>
    <lineage>
        <taxon>Bacteria</taxon>
        <taxon>Bacillati</taxon>
        <taxon>Actinomycetota</taxon>
        <taxon>Actinomycetes</taxon>
        <taxon>Kitasatosporales</taxon>
        <taxon>Streptomycetaceae</taxon>
        <taxon>Kitasatospora</taxon>
    </lineage>
</organism>
<evidence type="ECO:0000256" key="1">
    <source>
        <dbReference type="SAM" id="MobiDB-lite"/>
    </source>
</evidence>
<feature type="region of interest" description="Disordered" evidence="1">
    <location>
        <begin position="33"/>
        <end position="73"/>
    </location>
</feature>
<dbReference type="Proteomes" id="UP001432222">
    <property type="component" value="Chromosome"/>
</dbReference>
<proteinExistence type="predicted"/>
<reference evidence="3" key="1">
    <citation type="submission" date="2022-10" db="EMBL/GenBank/DDBJ databases">
        <title>The complete genomes of actinobacterial strains from the NBC collection.</title>
        <authorList>
            <person name="Joergensen T.S."/>
            <person name="Alvarez Arevalo M."/>
            <person name="Sterndorff E.B."/>
            <person name="Faurdal D."/>
            <person name="Vuksanovic O."/>
            <person name="Mourched A.-S."/>
            <person name="Charusanti P."/>
            <person name="Shaw S."/>
            <person name="Blin K."/>
            <person name="Weber T."/>
        </authorList>
    </citation>
    <scope>NUCLEOTIDE SEQUENCE</scope>
    <source>
        <strain evidence="3">NBC_00222</strain>
    </source>
</reference>
<feature type="chain" id="PRO_5045860117" evidence="2">
    <location>
        <begin position="37"/>
        <end position="73"/>
    </location>
</feature>
<feature type="signal peptide" evidence="2">
    <location>
        <begin position="1"/>
        <end position="36"/>
    </location>
</feature>
<evidence type="ECO:0000256" key="2">
    <source>
        <dbReference type="SAM" id="SignalP"/>
    </source>
</evidence>
<dbReference type="EMBL" id="CP108110">
    <property type="protein sequence ID" value="WUQ86942.1"/>
    <property type="molecule type" value="Genomic_DNA"/>
</dbReference>